<dbReference type="OrthoDB" id="9799219at2"/>
<organism evidence="9 10">
    <name type="scientific">Microcella alkaliphila</name>
    <dbReference type="NCBI Taxonomy" id="279828"/>
    <lineage>
        <taxon>Bacteria</taxon>
        <taxon>Bacillati</taxon>
        <taxon>Actinomycetota</taxon>
        <taxon>Actinomycetes</taxon>
        <taxon>Micrococcales</taxon>
        <taxon>Microbacteriaceae</taxon>
        <taxon>Microcella</taxon>
    </lineage>
</organism>
<keyword evidence="6 8" id="KW-0472">Membrane</keyword>
<comment type="subcellular location">
    <subcellularLocation>
        <location evidence="1">Cell membrane</location>
        <topology evidence="1">Multi-pass membrane protein</topology>
    </subcellularLocation>
</comment>
<keyword evidence="4 8" id="KW-0812">Transmembrane</keyword>
<sequence>MSLALTIGLLMAGGVYLVLQRGMMRIIFGFILLTHAINLLLIAAGGVARRDAPFFGGDTSQAADPLPQAFVLTAIVIAFSITVVMATFAAIGRRDDDTEPDSLTPADVDDDLGKARS</sequence>
<dbReference type="InterPro" id="IPR039428">
    <property type="entry name" value="NUOK/Mnh_C1-like"/>
</dbReference>
<evidence type="ECO:0000313" key="10">
    <source>
        <dbReference type="Proteomes" id="UP000218965"/>
    </source>
</evidence>
<evidence type="ECO:0000256" key="1">
    <source>
        <dbReference type="ARBA" id="ARBA00004651"/>
    </source>
</evidence>
<name>A0A0U5B8P7_9MICO</name>
<evidence type="ECO:0000256" key="2">
    <source>
        <dbReference type="ARBA" id="ARBA00010388"/>
    </source>
</evidence>
<feature type="transmembrane region" description="Helical" evidence="8">
    <location>
        <begin position="69"/>
        <end position="91"/>
    </location>
</feature>
<dbReference type="RefSeq" id="WP_096421316.1">
    <property type="nucleotide sequence ID" value="NZ_AP017315.1"/>
</dbReference>
<dbReference type="InterPro" id="IPR050601">
    <property type="entry name" value="CPA3_antiporter_subunitC"/>
</dbReference>
<feature type="region of interest" description="Disordered" evidence="7">
    <location>
        <begin position="94"/>
        <end position="117"/>
    </location>
</feature>
<comment type="similarity">
    <text evidence="2">Belongs to the CPA3 antiporters (TC 2.A.63) subunit C family.</text>
</comment>
<accession>A0A0U5B8P7</accession>
<dbReference type="Pfam" id="PF00420">
    <property type="entry name" value="Oxidored_q2"/>
    <property type="match status" value="1"/>
</dbReference>
<proteinExistence type="inferred from homology"/>
<feature type="transmembrane region" description="Helical" evidence="8">
    <location>
        <begin position="27"/>
        <end position="48"/>
    </location>
</feature>
<protein>
    <submittedName>
        <fullName evidence="9">Monovalent cation/H+ antiporter subunit C</fullName>
    </submittedName>
</protein>
<evidence type="ECO:0000256" key="8">
    <source>
        <dbReference type="SAM" id="Phobius"/>
    </source>
</evidence>
<reference evidence="10" key="1">
    <citation type="submission" date="2015-12" db="EMBL/GenBank/DDBJ databases">
        <authorList>
            <person name="Shamseldin A."/>
            <person name="Moawad H."/>
            <person name="Abd El-Rahim W.M."/>
            <person name="Sadowsky M.J."/>
        </authorList>
    </citation>
    <scope>NUCLEOTIDE SEQUENCE [LARGE SCALE GENOMIC DNA]</scope>
    <source>
        <strain evidence="10">JAM AC0309</strain>
    </source>
</reference>
<dbReference type="GO" id="GO:0005886">
    <property type="term" value="C:plasma membrane"/>
    <property type="evidence" value="ECO:0007669"/>
    <property type="project" value="UniProtKB-SubCell"/>
</dbReference>
<dbReference type="AlphaFoldDB" id="A0A0U5B8P7"/>
<dbReference type="Gene3D" id="1.10.287.3510">
    <property type="match status" value="1"/>
</dbReference>
<dbReference type="PANTHER" id="PTHR34583">
    <property type="entry name" value="ANTIPORTER SUBUNIT MNHC2-RELATED"/>
    <property type="match status" value="1"/>
</dbReference>
<keyword evidence="5 8" id="KW-1133">Transmembrane helix</keyword>
<dbReference type="KEGG" id="malk:MalAC0309_1351"/>
<keyword evidence="3" id="KW-1003">Cell membrane</keyword>
<dbReference type="PANTHER" id="PTHR34583:SF2">
    <property type="entry name" value="ANTIPORTER SUBUNIT MNHC2-RELATED"/>
    <property type="match status" value="1"/>
</dbReference>
<evidence type="ECO:0000256" key="5">
    <source>
        <dbReference type="ARBA" id="ARBA00022989"/>
    </source>
</evidence>
<gene>
    <name evidence="9" type="ORF">MalAC0309_1351</name>
</gene>
<evidence type="ECO:0000313" key="9">
    <source>
        <dbReference type="EMBL" id="BAU32208.1"/>
    </source>
</evidence>
<dbReference type="Proteomes" id="UP000218965">
    <property type="component" value="Chromosome"/>
</dbReference>
<reference evidence="9 10" key="2">
    <citation type="submission" date="2016-01" db="EMBL/GenBank/DDBJ databases">
        <title>Microcella alkaliphila JAM AC0309 whole genome shotgun sequence.</title>
        <authorList>
            <person name="Kurata A."/>
            <person name="Hirose Y."/>
            <person name="Kishimoto N."/>
            <person name="Kobayashi T."/>
        </authorList>
    </citation>
    <scope>NUCLEOTIDE SEQUENCE [LARGE SCALE GENOMIC DNA]</scope>
    <source>
        <strain evidence="9 10">JAM AC0309</strain>
    </source>
</reference>
<evidence type="ECO:0000256" key="7">
    <source>
        <dbReference type="SAM" id="MobiDB-lite"/>
    </source>
</evidence>
<evidence type="ECO:0000256" key="4">
    <source>
        <dbReference type="ARBA" id="ARBA00022692"/>
    </source>
</evidence>
<dbReference type="EMBL" id="AP017315">
    <property type="protein sequence ID" value="BAU32208.1"/>
    <property type="molecule type" value="Genomic_DNA"/>
</dbReference>
<evidence type="ECO:0000256" key="6">
    <source>
        <dbReference type="ARBA" id="ARBA00023136"/>
    </source>
</evidence>
<evidence type="ECO:0000256" key="3">
    <source>
        <dbReference type="ARBA" id="ARBA00022475"/>
    </source>
</evidence>